<dbReference type="GO" id="GO:0003857">
    <property type="term" value="F:(3S)-3-hydroxyacyl-CoA dehydrogenase (NAD+) activity"/>
    <property type="evidence" value="ECO:0007669"/>
    <property type="project" value="TreeGrafter"/>
</dbReference>
<evidence type="ECO:0000313" key="4">
    <source>
        <dbReference type="Proteomes" id="UP000445000"/>
    </source>
</evidence>
<dbReference type="CDD" id="cd03448">
    <property type="entry name" value="HDE_HSD"/>
    <property type="match status" value="1"/>
</dbReference>
<evidence type="ECO:0000259" key="2">
    <source>
        <dbReference type="Pfam" id="PF22622"/>
    </source>
</evidence>
<feature type="domain" description="MaoC-like" evidence="1">
    <location>
        <begin position="167"/>
        <end position="276"/>
    </location>
</feature>
<dbReference type="Pfam" id="PF22622">
    <property type="entry name" value="MFE-2_hydrat-2_N"/>
    <property type="match status" value="1"/>
</dbReference>
<dbReference type="Proteomes" id="UP000445000">
    <property type="component" value="Unassembled WGS sequence"/>
</dbReference>
<evidence type="ECO:0000259" key="1">
    <source>
        <dbReference type="Pfam" id="PF01575"/>
    </source>
</evidence>
<dbReference type="GO" id="GO:0006635">
    <property type="term" value="P:fatty acid beta-oxidation"/>
    <property type="evidence" value="ECO:0007669"/>
    <property type="project" value="TreeGrafter"/>
</dbReference>
<reference evidence="4" key="1">
    <citation type="submission" date="2020-01" db="EMBL/GenBank/DDBJ databases">
        <title>'Steroidobacter agaridevorans' sp. nov., agar-degrading bacteria isolated from rhizosphere soils.</title>
        <authorList>
            <person name="Ikenaga M."/>
            <person name="Kataoka M."/>
            <person name="Murouchi A."/>
            <person name="Katsuragi S."/>
            <person name="Sakai M."/>
        </authorList>
    </citation>
    <scope>NUCLEOTIDE SEQUENCE [LARGE SCALE GENOMIC DNA]</scope>
    <source>
        <strain evidence="4">YU21-B</strain>
    </source>
</reference>
<dbReference type="SUPFAM" id="SSF54637">
    <property type="entry name" value="Thioesterase/thiol ester dehydrase-isomerase"/>
    <property type="match status" value="2"/>
</dbReference>
<proteinExistence type="predicted"/>
<gene>
    <name evidence="3" type="ORF">GCM10011487_52700</name>
</gene>
<feature type="domain" description="Peroxisomal multifunctional enzyme type 2-like N-terminal" evidence="2">
    <location>
        <begin position="19"/>
        <end position="147"/>
    </location>
</feature>
<dbReference type="EMBL" id="BLJN01000006">
    <property type="protein sequence ID" value="GFE83270.1"/>
    <property type="molecule type" value="Genomic_DNA"/>
</dbReference>
<name>A0A829YJ71_9GAMM</name>
<dbReference type="GO" id="GO:0044594">
    <property type="term" value="F:17-beta-hydroxysteroid dehydrogenase (NAD+) activity"/>
    <property type="evidence" value="ECO:0007669"/>
    <property type="project" value="TreeGrafter"/>
</dbReference>
<keyword evidence="4" id="KW-1185">Reference proteome</keyword>
<protein>
    <submittedName>
        <fullName evidence="3">Enoyl-CoA hydratase</fullName>
    </submittedName>
</protein>
<dbReference type="AlphaFoldDB" id="A0A829YJ71"/>
<dbReference type="InterPro" id="IPR054357">
    <property type="entry name" value="MFE-2_N"/>
</dbReference>
<accession>A0A829YJ71</accession>
<dbReference type="GO" id="GO:0004300">
    <property type="term" value="F:enoyl-CoA hydratase activity"/>
    <property type="evidence" value="ECO:0007669"/>
    <property type="project" value="TreeGrafter"/>
</dbReference>
<comment type="caution">
    <text evidence="3">The sequence shown here is derived from an EMBL/GenBank/DDBJ whole genome shotgun (WGS) entry which is preliminary data.</text>
</comment>
<dbReference type="InterPro" id="IPR002539">
    <property type="entry name" value="MaoC-like_dom"/>
</dbReference>
<dbReference type="PANTHER" id="PTHR13078:SF56">
    <property type="entry name" value="PEROXISOMAL MULTIFUNCTIONAL ENZYME TYPE 2"/>
    <property type="match status" value="1"/>
</dbReference>
<evidence type="ECO:0000313" key="3">
    <source>
        <dbReference type="EMBL" id="GFE83270.1"/>
    </source>
</evidence>
<dbReference type="PANTHER" id="PTHR13078">
    <property type="entry name" value="PEROXISOMAL MULTIFUNCTIONAL ENZYME TYPE 2-RELATED"/>
    <property type="match status" value="1"/>
</dbReference>
<dbReference type="InterPro" id="IPR029069">
    <property type="entry name" value="HotDog_dom_sf"/>
</dbReference>
<dbReference type="Pfam" id="PF01575">
    <property type="entry name" value="MaoC_dehydratas"/>
    <property type="match status" value="1"/>
</dbReference>
<dbReference type="Gene3D" id="3.10.129.10">
    <property type="entry name" value="Hotdog Thioesterase"/>
    <property type="match status" value="1"/>
</dbReference>
<sequence length="289" mass="31583">MPIDYAKLKSMQFEPLRHTYTRRDTMLYALGLGVGADDPTDASDLKYVYEKALVALPMQAVTLATAPMLLADPAFGINYKMLLHAEQTLTVHKPLPTEGTVQGEFSIDEIYDKGKAKGAILYMTRKLFDSATGDLLATMGNVAFLRGDGGFGGKSEGAPKPRAVPADRSADHSITIKSPRNQALIYRLSGDYNPLHSDPEIAAIAGFNRPILHGLCHYGMAGRALIKTLCGDDPSRLLQLDTRFTSPVYPGETLRVDVWNIGGGDASFRVVASERNVIVQDFGRCEYRN</sequence>
<organism evidence="3 4">
    <name type="scientific">Steroidobacter agaridevorans</name>
    <dbReference type="NCBI Taxonomy" id="2695856"/>
    <lineage>
        <taxon>Bacteria</taxon>
        <taxon>Pseudomonadati</taxon>
        <taxon>Pseudomonadota</taxon>
        <taxon>Gammaproteobacteria</taxon>
        <taxon>Steroidobacterales</taxon>
        <taxon>Steroidobacteraceae</taxon>
        <taxon>Steroidobacter</taxon>
    </lineage>
</organism>
<dbReference type="RefSeq" id="WP_161814913.1">
    <property type="nucleotide sequence ID" value="NZ_BLJN01000006.1"/>
</dbReference>